<evidence type="ECO:0000256" key="1">
    <source>
        <dbReference type="SAM" id="Phobius"/>
    </source>
</evidence>
<proteinExistence type="predicted"/>
<keyword evidence="3" id="KW-1185">Reference proteome</keyword>
<gene>
    <name evidence="2" type="ORF">H5410_018378</name>
</gene>
<dbReference type="Proteomes" id="UP000824120">
    <property type="component" value="Chromosome 3"/>
</dbReference>
<sequence length="66" mass="7442">MEASSVDVIEGLFLHENLPLLILSGLYSLACIFFQAKRTNFSLLFLISSDPSISLSQLRRIFPLRV</sequence>
<keyword evidence="1" id="KW-0812">Transmembrane</keyword>
<protein>
    <submittedName>
        <fullName evidence="2">Uncharacterized protein</fullName>
    </submittedName>
</protein>
<organism evidence="2 3">
    <name type="scientific">Solanum commersonii</name>
    <name type="common">Commerson's wild potato</name>
    <name type="synonym">Commerson's nightshade</name>
    <dbReference type="NCBI Taxonomy" id="4109"/>
    <lineage>
        <taxon>Eukaryota</taxon>
        <taxon>Viridiplantae</taxon>
        <taxon>Streptophyta</taxon>
        <taxon>Embryophyta</taxon>
        <taxon>Tracheophyta</taxon>
        <taxon>Spermatophyta</taxon>
        <taxon>Magnoliopsida</taxon>
        <taxon>eudicotyledons</taxon>
        <taxon>Gunneridae</taxon>
        <taxon>Pentapetalae</taxon>
        <taxon>asterids</taxon>
        <taxon>lamiids</taxon>
        <taxon>Solanales</taxon>
        <taxon>Solanaceae</taxon>
        <taxon>Solanoideae</taxon>
        <taxon>Solaneae</taxon>
        <taxon>Solanum</taxon>
    </lineage>
</organism>
<dbReference type="AlphaFoldDB" id="A0A9J6A2M2"/>
<accession>A0A9J6A2M2</accession>
<evidence type="ECO:0000313" key="3">
    <source>
        <dbReference type="Proteomes" id="UP000824120"/>
    </source>
</evidence>
<reference evidence="2 3" key="1">
    <citation type="submission" date="2020-09" db="EMBL/GenBank/DDBJ databases">
        <title>De no assembly of potato wild relative species, Solanum commersonii.</title>
        <authorList>
            <person name="Cho K."/>
        </authorList>
    </citation>
    <scope>NUCLEOTIDE SEQUENCE [LARGE SCALE GENOMIC DNA]</scope>
    <source>
        <strain evidence="2">LZ3.2</strain>
        <tissue evidence="2">Leaf</tissue>
    </source>
</reference>
<keyword evidence="1" id="KW-1133">Transmembrane helix</keyword>
<keyword evidence="1" id="KW-0472">Membrane</keyword>
<name>A0A9J6A2M2_SOLCO</name>
<feature type="transmembrane region" description="Helical" evidence="1">
    <location>
        <begin position="18"/>
        <end position="36"/>
    </location>
</feature>
<dbReference type="EMBL" id="JACXVP010000003">
    <property type="protein sequence ID" value="KAG5618554.1"/>
    <property type="molecule type" value="Genomic_DNA"/>
</dbReference>
<evidence type="ECO:0000313" key="2">
    <source>
        <dbReference type="EMBL" id="KAG5618554.1"/>
    </source>
</evidence>
<comment type="caution">
    <text evidence="2">The sequence shown here is derived from an EMBL/GenBank/DDBJ whole genome shotgun (WGS) entry which is preliminary data.</text>
</comment>